<dbReference type="PROSITE" id="PS51043">
    <property type="entry name" value="DDHD"/>
    <property type="match status" value="1"/>
</dbReference>
<dbReference type="InterPro" id="IPR058055">
    <property type="entry name" value="PA-PLA1"/>
</dbReference>
<feature type="compositionally biased region" description="Low complexity" evidence="3">
    <location>
        <begin position="141"/>
        <end position="155"/>
    </location>
</feature>
<evidence type="ECO:0000313" key="6">
    <source>
        <dbReference type="Proteomes" id="UP000663879"/>
    </source>
</evidence>
<proteinExistence type="inferred from homology"/>
<feature type="compositionally biased region" description="Polar residues" evidence="3">
    <location>
        <begin position="264"/>
        <end position="290"/>
    </location>
</feature>
<evidence type="ECO:0000256" key="1">
    <source>
        <dbReference type="ARBA" id="ARBA00038464"/>
    </source>
</evidence>
<reference evidence="5" key="1">
    <citation type="submission" date="2021-02" db="EMBL/GenBank/DDBJ databases">
        <authorList>
            <person name="Nowell W R."/>
        </authorList>
    </citation>
    <scope>NUCLEOTIDE SEQUENCE</scope>
    <source>
        <strain evidence="5">Ploen Becks lab</strain>
    </source>
</reference>
<feature type="region of interest" description="Disordered" evidence="3">
    <location>
        <begin position="105"/>
        <end position="155"/>
    </location>
</feature>
<name>A0A813W3S1_9BILA</name>
<keyword evidence="2" id="KW-0175">Coiled coil</keyword>
<evidence type="ECO:0000256" key="3">
    <source>
        <dbReference type="SAM" id="MobiDB-lite"/>
    </source>
</evidence>
<feature type="region of interest" description="Disordered" evidence="3">
    <location>
        <begin position="264"/>
        <end position="294"/>
    </location>
</feature>
<dbReference type="GO" id="GO:0004620">
    <property type="term" value="F:phospholipase activity"/>
    <property type="evidence" value="ECO:0007669"/>
    <property type="project" value="TreeGrafter"/>
</dbReference>
<dbReference type="Proteomes" id="UP000663879">
    <property type="component" value="Unassembled WGS sequence"/>
</dbReference>
<dbReference type="PANTHER" id="PTHR23509:SF48">
    <property type="entry name" value="INTRACELLULAR PHOSPHOLIPASE A1"/>
    <property type="match status" value="1"/>
</dbReference>
<feature type="compositionally biased region" description="Polar residues" evidence="3">
    <location>
        <begin position="105"/>
        <end position="140"/>
    </location>
</feature>
<feature type="coiled-coil region" evidence="2">
    <location>
        <begin position="654"/>
        <end position="681"/>
    </location>
</feature>
<evidence type="ECO:0000256" key="2">
    <source>
        <dbReference type="SAM" id="Coils"/>
    </source>
</evidence>
<dbReference type="PANTHER" id="PTHR23509">
    <property type="entry name" value="PA-PL1 PHOSPHOLIPASE FAMILY"/>
    <property type="match status" value="1"/>
</dbReference>
<dbReference type="EMBL" id="CAJNOC010001260">
    <property type="protein sequence ID" value="CAF0849369.1"/>
    <property type="molecule type" value="Genomic_DNA"/>
</dbReference>
<organism evidence="5 6">
    <name type="scientific">Brachionus calyciflorus</name>
    <dbReference type="NCBI Taxonomy" id="104777"/>
    <lineage>
        <taxon>Eukaryota</taxon>
        <taxon>Metazoa</taxon>
        <taxon>Spiralia</taxon>
        <taxon>Gnathifera</taxon>
        <taxon>Rotifera</taxon>
        <taxon>Eurotatoria</taxon>
        <taxon>Monogononta</taxon>
        <taxon>Pseudotrocha</taxon>
        <taxon>Ploima</taxon>
        <taxon>Brachionidae</taxon>
        <taxon>Brachionus</taxon>
    </lineage>
</organism>
<feature type="domain" description="DDHD" evidence="4">
    <location>
        <begin position="575"/>
        <end position="762"/>
    </location>
</feature>
<dbReference type="InterPro" id="IPR004177">
    <property type="entry name" value="DDHD_dom"/>
</dbReference>
<dbReference type="Pfam" id="PF02862">
    <property type="entry name" value="DDHD"/>
    <property type="match status" value="1"/>
</dbReference>
<dbReference type="AlphaFoldDB" id="A0A813W3S1"/>
<gene>
    <name evidence="5" type="ORF">OXX778_LOCUS8866</name>
</gene>
<accession>A0A813W3S1</accession>
<keyword evidence="6" id="KW-1185">Reference proteome</keyword>
<comment type="caution">
    <text evidence="5">The sequence shown here is derived from an EMBL/GenBank/DDBJ whole genome shotgun (WGS) entry which is preliminary data.</text>
</comment>
<dbReference type="OrthoDB" id="431378at2759"/>
<protein>
    <recommendedName>
        <fullName evidence="4">DDHD domain-containing protein</fullName>
    </recommendedName>
</protein>
<evidence type="ECO:0000313" key="5">
    <source>
        <dbReference type="EMBL" id="CAF0849369.1"/>
    </source>
</evidence>
<evidence type="ECO:0000259" key="4">
    <source>
        <dbReference type="PROSITE" id="PS51043"/>
    </source>
</evidence>
<sequence>MDEDKPKKMHPLEINPFEEEEDSYEFKYTRTYSLNRSIDEVIEKKADNRKSEHFENLIIPKRRPDKRIAPKIPPKNDENKSINFYIDIDQVRWFYKGDKDSYNGTGLNTPNTNMSTTSLPTVQSSSNLLTPDQSSQNLTENDINNNSNNNNNSCPSNINITSKKWHMFSKIDSYNLEIEYRDMMSKKHLNIHTESNLVQVLNDLYEVNLETKKCYPIYWKVSKTMTVMRCIWYTDNNEPFEERVGEIIEKKHIELFKEQLSNENDNSVNNDYQARASSPESIDESTSNKTNKNETKPVELVGSLQFSDGVINWYSKDEVFWEKTKLNMINLFTSFKQLANFKNKYSGVKIRRGVKEKHRESDHDEKPQEITHLIFVIHGIAQKLYENSVIKNCEDLRKECEKKKKEFFPHVKDERFVFVPVDWRSSLTLDDGIVESITPKSIQTIRDKLNSSALDIMYYTSPLFRAEIMTSLTSEMNRLYNLFCQKNPNFKKNHNKVSIVAHSLGTVIVYDIITSNNSYTQFTNNYGEDLNQEKLVFNHFSNNDEGLLDEYLQCKKKMQDIEKSLIKSNSNTGLLAFKTENFFLLGSPLAVFLALRGVRPAGLGSQDHILPKHICKRLFNIFHPSDPIAYRLEPLVLKHYATKSPIEILKSSDLNSLKVSYKELNERRSALNIDLKSVLSKASSGKKKDKIDPKSAELNQLKDEPKLTASNSDNRIDQVELERALDYQLIESNFEIVATLRAHTCYWKSADTALFIMQKLCSDNDDDDLIARNSAID</sequence>
<dbReference type="InterPro" id="IPR057826">
    <property type="entry name" value="WWE_C20G8.02"/>
</dbReference>
<comment type="similarity">
    <text evidence="1">Belongs to the PA-PLA1 family.</text>
</comment>
<dbReference type="SMART" id="SM01127">
    <property type="entry name" value="DDHD"/>
    <property type="match status" value="1"/>
</dbReference>
<dbReference type="Pfam" id="PF23463">
    <property type="entry name" value="WWE_2"/>
    <property type="match status" value="1"/>
</dbReference>
<dbReference type="GO" id="GO:0046872">
    <property type="term" value="F:metal ion binding"/>
    <property type="evidence" value="ECO:0007669"/>
    <property type="project" value="InterPro"/>
</dbReference>
<dbReference type="GO" id="GO:0005737">
    <property type="term" value="C:cytoplasm"/>
    <property type="evidence" value="ECO:0007669"/>
    <property type="project" value="TreeGrafter"/>
</dbReference>